<keyword evidence="1" id="KW-0540">Nuclease</keyword>
<dbReference type="Proteomes" id="UP000095472">
    <property type="component" value="Chromosome"/>
</dbReference>
<keyword evidence="1" id="KW-0378">Hydrolase</keyword>
<keyword evidence="2" id="KW-1185">Reference proteome</keyword>
<dbReference type="EMBL" id="CP182909">
    <property type="protein sequence ID" value="XPM64973.1"/>
    <property type="molecule type" value="Genomic_DNA"/>
</dbReference>
<sequence>MRIIDVTSRTTLAAYQALRVPEVWIYRDRTLKIYLLQNSDYTESSVSLVFPNLPIPEMIPQLVQKAIHTGTRQMLRELKTQLC</sequence>
<evidence type="ECO:0000313" key="1">
    <source>
        <dbReference type="EMBL" id="XPM64973.1"/>
    </source>
</evidence>
<evidence type="ECO:0000313" key="2">
    <source>
        <dbReference type="Proteomes" id="UP000095472"/>
    </source>
</evidence>
<name>A0ACD5GVI2_9CYAN</name>
<proteinExistence type="predicted"/>
<keyword evidence="1" id="KW-0255">Endonuclease</keyword>
<accession>A0ACD5GVI2</accession>
<reference evidence="1 2" key="1">
    <citation type="journal article" date="2016" name="Genome Announc.">
        <title>Draft Genome Sequence of the Thermotolerant Cyanobacterium Desertifilum sp. IPPAS B-1220.</title>
        <authorList>
            <person name="Mironov K.S."/>
            <person name="Sinetova M.A."/>
            <person name="Bolatkhan K."/>
            <person name="Zayadan B.K."/>
            <person name="Ustinova V.V."/>
            <person name="Kupriyanova E.V."/>
            <person name="Skrypnik A.N."/>
            <person name="Gogoleva N.E."/>
            <person name="Gogolev Y.V."/>
            <person name="Los D.A."/>
        </authorList>
    </citation>
    <scope>NUCLEOTIDE SEQUENCE [LARGE SCALE GENOMIC DNA]</scope>
    <source>
        <strain evidence="1 2">IPPAS B-1220</strain>
    </source>
</reference>
<gene>
    <name evidence="1" type="ORF">BH720_003570</name>
</gene>
<protein>
    <submittedName>
        <fullName evidence="1">Uma2 family endonuclease</fullName>
    </submittedName>
</protein>
<organism evidence="1 2">
    <name type="scientific">Desertifilum tharense IPPAS B-1220</name>
    <dbReference type="NCBI Taxonomy" id="1781255"/>
    <lineage>
        <taxon>Bacteria</taxon>
        <taxon>Bacillati</taxon>
        <taxon>Cyanobacteriota</taxon>
        <taxon>Cyanophyceae</taxon>
        <taxon>Desertifilales</taxon>
        <taxon>Desertifilaceae</taxon>
        <taxon>Desertifilum</taxon>
    </lineage>
</organism>